<evidence type="ECO:0000313" key="8">
    <source>
        <dbReference type="EMBL" id="PIR77443.1"/>
    </source>
</evidence>
<comment type="cofactor">
    <cofactor evidence="1">
        <name>[4Fe-4S] cluster</name>
        <dbReference type="ChEBI" id="CHEBI:49883"/>
    </cofactor>
</comment>
<dbReference type="Proteomes" id="UP000228528">
    <property type="component" value="Unassembled WGS sequence"/>
</dbReference>
<keyword evidence="6" id="KW-0411">Iron-sulfur</keyword>
<evidence type="ECO:0000256" key="3">
    <source>
        <dbReference type="ARBA" id="ARBA00022485"/>
    </source>
</evidence>
<dbReference type="PANTHER" id="PTHR42989:SF1">
    <property type="entry name" value="FORMATE HYDROGENLYASE SUBUNIT 7-RELATED"/>
    <property type="match status" value="1"/>
</dbReference>
<protein>
    <recommendedName>
        <fullName evidence="7">NADH:ubiquinone oxidoreductase-like 20kDa subunit domain-containing protein</fullName>
    </recommendedName>
</protein>
<dbReference type="GO" id="GO:0046872">
    <property type="term" value="F:metal ion binding"/>
    <property type="evidence" value="ECO:0007669"/>
    <property type="project" value="UniProtKB-KW"/>
</dbReference>
<evidence type="ECO:0000256" key="5">
    <source>
        <dbReference type="ARBA" id="ARBA00023004"/>
    </source>
</evidence>
<dbReference type="GO" id="GO:0051539">
    <property type="term" value="F:4 iron, 4 sulfur cluster binding"/>
    <property type="evidence" value="ECO:0007669"/>
    <property type="project" value="UniProtKB-KW"/>
</dbReference>
<comment type="caution">
    <text evidence="8">The sequence shown here is derived from an EMBL/GenBank/DDBJ whole genome shotgun (WGS) entry which is preliminary data.</text>
</comment>
<dbReference type="SUPFAM" id="SSF56770">
    <property type="entry name" value="HydA/Nqo6-like"/>
    <property type="match status" value="1"/>
</dbReference>
<name>A0A2M6P131_9BACT</name>
<evidence type="ECO:0000259" key="7">
    <source>
        <dbReference type="Pfam" id="PF01058"/>
    </source>
</evidence>
<comment type="similarity">
    <text evidence="2">Belongs to the complex I 20 kDa subunit family.</text>
</comment>
<dbReference type="Pfam" id="PF01058">
    <property type="entry name" value="Oxidored_q6"/>
    <property type="match status" value="1"/>
</dbReference>
<feature type="domain" description="NADH:ubiquinone oxidoreductase-like 20kDa subunit" evidence="7">
    <location>
        <begin position="58"/>
        <end position="166"/>
    </location>
</feature>
<evidence type="ECO:0000256" key="2">
    <source>
        <dbReference type="ARBA" id="ARBA00009173"/>
    </source>
</evidence>
<accession>A0A2M6P131</accession>
<gene>
    <name evidence="8" type="ORF">COU30_02430</name>
</gene>
<dbReference type="InterPro" id="IPR006137">
    <property type="entry name" value="NADH_UbQ_OxRdtase-like_20kDa"/>
</dbReference>
<dbReference type="EMBL" id="PFBW01000107">
    <property type="protein sequence ID" value="PIR77443.1"/>
    <property type="molecule type" value="Genomic_DNA"/>
</dbReference>
<dbReference type="PANTHER" id="PTHR42989">
    <property type="entry name" value="HYDROGENASE-4 COMPONENT I"/>
    <property type="match status" value="1"/>
</dbReference>
<proteinExistence type="inferred from homology"/>
<evidence type="ECO:0000256" key="4">
    <source>
        <dbReference type="ARBA" id="ARBA00022723"/>
    </source>
</evidence>
<dbReference type="Gene3D" id="3.40.50.12280">
    <property type="match status" value="1"/>
</dbReference>
<evidence type="ECO:0000256" key="1">
    <source>
        <dbReference type="ARBA" id="ARBA00001966"/>
    </source>
</evidence>
<organism evidence="8 9">
    <name type="scientific">Candidatus Magasanikbacteria bacterium CG10_big_fil_rev_8_21_14_0_10_38_6</name>
    <dbReference type="NCBI Taxonomy" id="1974647"/>
    <lineage>
        <taxon>Bacteria</taxon>
        <taxon>Candidatus Magasanikiibacteriota</taxon>
    </lineage>
</organism>
<keyword evidence="3" id="KW-0004">4Fe-4S</keyword>
<keyword evidence="4" id="KW-0479">Metal-binding</keyword>
<keyword evidence="5" id="KW-0408">Iron</keyword>
<sequence length="180" mass="19718">MFKLFLKIFKTPSNIIASQNKDFDQAEITIVGKKIENKVKKLFRGSLAVRQIDAGSDNACEQELVALSNSFYDIERFGIHFVASPRHADMLLVTGPVTRNMAKAVKHAYEATPEPKIVVAVGDDAIDGGLFKGSYTVLGGVNAILPVNYQISGNPPTPKKILFSLLNILENLDKKSVTLK</sequence>
<evidence type="ECO:0000256" key="6">
    <source>
        <dbReference type="ARBA" id="ARBA00023014"/>
    </source>
</evidence>
<reference evidence="9" key="1">
    <citation type="submission" date="2017-09" db="EMBL/GenBank/DDBJ databases">
        <title>Depth-based differentiation of microbial function through sediment-hosted aquifers and enrichment of novel symbionts in the deep terrestrial subsurface.</title>
        <authorList>
            <person name="Probst A.J."/>
            <person name="Ladd B."/>
            <person name="Jarett J.K."/>
            <person name="Geller-Mcgrath D.E."/>
            <person name="Sieber C.M.K."/>
            <person name="Emerson J.B."/>
            <person name="Anantharaman K."/>
            <person name="Thomas B.C."/>
            <person name="Malmstrom R."/>
            <person name="Stieglmeier M."/>
            <person name="Klingl A."/>
            <person name="Woyke T."/>
            <person name="Ryan C.M."/>
            <person name="Banfield J.F."/>
        </authorList>
    </citation>
    <scope>NUCLEOTIDE SEQUENCE [LARGE SCALE GENOMIC DNA]</scope>
</reference>
<dbReference type="InterPro" id="IPR052375">
    <property type="entry name" value="Complex_I_20kDa-like"/>
</dbReference>
<dbReference type="AlphaFoldDB" id="A0A2M6P131"/>
<evidence type="ECO:0000313" key="9">
    <source>
        <dbReference type="Proteomes" id="UP000228528"/>
    </source>
</evidence>